<protein>
    <recommendedName>
        <fullName evidence="3">DUF4160 domain-containing protein</fullName>
    </recommendedName>
</protein>
<organism evidence="1 2">
    <name type="scientific">Spirosoma montaniterrae</name>
    <dbReference type="NCBI Taxonomy" id="1178516"/>
    <lineage>
        <taxon>Bacteria</taxon>
        <taxon>Pseudomonadati</taxon>
        <taxon>Bacteroidota</taxon>
        <taxon>Cytophagia</taxon>
        <taxon>Cytophagales</taxon>
        <taxon>Cytophagaceae</taxon>
        <taxon>Spirosoma</taxon>
    </lineage>
</organism>
<dbReference type="STRING" id="1178516.AWR27_08450"/>
<dbReference type="Pfam" id="PF13711">
    <property type="entry name" value="DUF4160"/>
    <property type="match status" value="1"/>
</dbReference>
<dbReference type="KEGG" id="smon:AWR27_08450"/>
<sequence>MPKLYEYLGIAFYFYANEHLPIHVHARYEQYETIFELIYEDGTLIDVQQRKSGSGPVLPAKKRKEAEKFVRAYYDKITEKWEAFFILKKEITAERITQKL</sequence>
<proteinExistence type="predicted"/>
<accession>A0A1P9WVC9</accession>
<dbReference type="OrthoDB" id="122670at2"/>
<name>A0A1P9WVC9_9BACT</name>
<keyword evidence="2" id="KW-1185">Reference proteome</keyword>
<dbReference type="RefSeq" id="WP_077130782.1">
    <property type="nucleotide sequence ID" value="NZ_CP014263.1"/>
</dbReference>
<reference evidence="1 2" key="1">
    <citation type="submission" date="2016-01" db="EMBL/GenBank/DDBJ databases">
        <authorList>
            <person name="Oliw E.H."/>
        </authorList>
    </citation>
    <scope>NUCLEOTIDE SEQUENCE [LARGE SCALE GENOMIC DNA]</scope>
    <source>
        <strain evidence="1 2">DY10</strain>
    </source>
</reference>
<dbReference type="InterPro" id="IPR025427">
    <property type="entry name" value="DUF4160"/>
</dbReference>
<dbReference type="AlphaFoldDB" id="A0A1P9WVC9"/>
<dbReference type="Proteomes" id="UP000187941">
    <property type="component" value="Chromosome"/>
</dbReference>
<evidence type="ECO:0008006" key="3">
    <source>
        <dbReference type="Google" id="ProtNLM"/>
    </source>
</evidence>
<gene>
    <name evidence="1" type="ORF">AWR27_08450</name>
</gene>
<dbReference type="EMBL" id="CP014263">
    <property type="protein sequence ID" value="AQG79346.1"/>
    <property type="molecule type" value="Genomic_DNA"/>
</dbReference>
<evidence type="ECO:0000313" key="2">
    <source>
        <dbReference type="Proteomes" id="UP000187941"/>
    </source>
</evidence>
<evidence type="ECO:0000313" key="1">
    <source>
        <dbReference type="EMBL" id="AQG79346.1"/>
    </source>
</evidence>